<feature type="chain" id="PRO_5035245147" evidence="1">
    <location>
        <begin position="16"/>
        <end position="68"/>
    </location>
</feature>
<organism evidence="2 3">
    <name type="scientific">Clarias magur</name>
    <name type="common">Asian catfish</name>
    <name type="synonym">Macropteronotus magur</name>
    <dbReference type="NCBI Taxonomy" id="1594786"/>
    <lineage>
        <taxon>Eukaryota</taxon>
        <taxon>Metazoa</taxon>
        <taxon>Chordata</taxon>
        <taxon>Craniata</taxon>
        <taxon>Vertebrata</taxon>
        <taxon>Euteleostomi</taxon>
        <taxon>Actinopterygii</taxon>
        <taxon>Neopterygii</taxon>
        <taxon>Teleostei</taxon>
        <taxon>Ostariophysi</taxon>
        <taxon>Siluriformes</taxon>
        <taxon>Clariidae</taxon>
        <taxon>Clarias</taxon>
    </lineage>
</organism>
<dbReference type="EMBL" id="QNUK01000174">
    <property type="protein sequence ID" value="KAF5899219.1"/>
    <property type="molecule type" value="Genomic_DNA"/>
</dbReference>
<dbReference type="Proteomes" id="UP000727407">
    <property type="component" value="Unassembled WGS sequence"/>
</dbReference>
<evidence type="ECO:0000313" key="3">
    <source>
        <dbReference type="Proteomes" id="UP000727407"/>
    </source>
</evidence>
<proteinExistence type="predicted"/>
<evidence type="ECO:0000256" key="1">
    <source>
        <dbReference type="SAM" id="SignalP"/>
    </source>
</evidence>
<dbReference type="AlphaFoldDB" id="A0A8J4WZH6"/>
<feature type="signal peptide" evidence="1">
    <location>
        <begin position="1"/>
        <end position="15"/>
    </location>
</feature>
<gene>
    <name evidence="2" type="primary">glt1</name>
    <name evidence="2" type="ORF">DAT39_011063</name>
</gene>
<sequence>MVLLVVCIHAPLLRALSPHGDEPGKGCLSFSLRGMMNSASPLHLFRVLFRRQGNLIQFHSWKCDRVRH</sequence>
<keyword evidence="3" id="KW-1185">Reference proteome</keyword>
<name>A0A8J4WZH6_CLAMG</name>
<evidence type="ECO:0000313" key="2">
    <source>
        <dbReference type="EMBL" id="KAF5899219.1"/>
    </source>
</evidence>
<comment type="caution">
    <text evidence="2">The sequence shown here is derived from an EMBL/GenBank/DDBJ whole genome shotgun (WGS) entry which is preliminary data.</text>
</comment>
<reference evidence="2" key="1">
    <citation type="submission" date="2020-07" db="EMBL/GenBank/DDBJ databases">
        <title>Clarias magur genome sequencing, assembly and annotation.</title>
        <authorList>
            <person name="Kushwaha B."/>
            <person name="Kumar R."/>
            <person name="Das P."/>
            <person name="Joshi C.G."/>
            <person name="Kumar D."/>
            <person name="Nagpure N.S."/>
            <person name="Pandey M."/>
            <person name="Agarwal S."/>
            <person name="Srivastava S."/>
            <person name="Singh M."/>
            <person name="Sahoo L."/>
            <person name="Jayasankar P."/>
            <person name="Meher P.K."/>
            <person name="Koringa P.G."/>
            <person name="Iquebal M.A."/>
            <person name="Das S.P."/>
            <person name="Bit A."/>
            <person name="Patnaik S."/>
            <person name="Patel N."/>
            <person name="Shah T.M."/>
            <person name="Hinsu A."/>
            <person name="Jena J.K."/>
        </authorList>
    </citation>
    <scope>NUCLEOTIDE SEQUENCE</scope>
    <source>
        <strain evidence="2">CIFAMagur01</strain>
        <tissue evidence="2">Testis</tissue>
    </source>
</reference>
<accession>A0A8J4WZH6</accession>
<protein>
    <submittedName>
        <fullName evidence="2">Putative glutamate synthase</fullName>
    </submittedName>
</protein>
<keyword evidence="1" id="KW-0732">Signal</keyword>